<sequence length="102" mass="11274">MLRPEWGDTSAKEVVLQTEMLSSSRDEAERRLGLGHCWLTLLRMETELAGISHQLLADTEEELATEVSKASSAMVRVHVEACLALVAGKRRGYKGEHSQPLA</sequence>
<name>A0A426Y033_ENSVE</name>
<accession>A0A426Y033</accession>
<dbReference type="EMBL" id="AMZH03016025">
    <property type="protein sequence ID" value="RRT45148.1"/>
    <property type="molecule type" value="Genomic_DNA"/>
</dbReference>
<comment type="caution">
    <text evidence="1">The sequence shown here is derived from an EMBL/GenBank/DDBJ whole genome shotgun (WGS) entry which is preliminary data.</text>
</comment>
<evidence type="ECO:0000313" key="1">
    <source>
        <dbReference type="EMBL" id="RRT45148.1"/>
    </source>
</evidence>
<evidence type="ECO:0000313" key="2">
    <source>
        <dbReference type="Proteomes" id="UP000287651"/>
    </source>
</evidence>
<proteinExistence type="predicted"/>
<organism evidence="1 2">
    <name type="scientific">Ensete ventricosum</name>
    <name type="common">Abyssinian banana</name>
    <name type="synonym">Musa ensete</name>
    <dbReference type="NCBI Taxonomy" id="4639"/>
    <lineage>
        <taxon>Eukaryota</taxon>
        <taxon>Viridiplantae</taxon>
        <taxon>Streptophyta</taxon>
        <taxon>Embryophyta</taxon>
        <taxon>Tracheophyta</taxon>
        <taxon>Spermatophyta</taxon>
        <taxon>Magnoliopsida</taxon>
        <taxon>Liliopsida</taxon>
        <taxon>Zingiberales</taxon>
        <taxon>Musaceae</taxon>
        <taxon>Ensete</taxon>
    </lineage>
</organism>
<protein>
    <submittedName>
        <fullName evidence="1">Uncharacterized protein</fullName>
    </submittedName>
</protein>
<dbReference type="Proteomes" id="UP000287651">
    <property type="component" value="Unassembled WGS sequence"/>
</dbReference>
<reference evidence="1 2" key="1">
    <citation type="journal article" date="2014" name="Agronomy (Basel)">
        <title>A Draft Genome Sequence for Ensete ventricosum, the Drought-Tolerant Tree Against Hunger.</title>
        <authorList>
            <person name="Harrison J."/>
            <person name="Moore K.A."/>
            <person name="Paszkiewicz K."/>
            <person name="Jones T."/>
            <person name="Grant M."/>
            <person name="Ambacheew D."/>
            <person name="Muzemil S."/>
            <person name="Studholme D.J."/>
        </authorList>
    </citation>
    <scope>NUCLEOTIDE SEQUENCE [LARGE SCALE GENOMIC DNA]</scope>
</reference>
<gene>
    <name evidence="1" type="ORF">B296_00055330</name>
</gene>
<dbReference type="AlphaFoldDB" id="A0A426Y033"/>